<keyword evidence="3" id="KW-0862">Zinc</keyword>
<dbReference type="Gene3D" id="1.20.120.910">
    <property type="entry name" value="DksA, coiled-coil domain"/>
    <property type="match status" value="1"/>
</dbReference>
<dbReference type="AlphaFoldDB" id="K2QWU6"/>
<proteinExistence type="predicted"/>
<dbReference type="PROSITE" id="PS51128">
    <property type="entry name" value="ZF_DKSA_2"/>
    <property type="match status" value="1"/>
</dbReference>
<dbReference type="SUPFAM" id="SSF57716">
    <property type="entry name" value="Glucocorticoid receptor-like (DNA-binding domain)"/>
    <property type="match status" value="1"/>
</dbReference>
<evidence type="ECO:0000256" key="1">
    <source>
        <dbReference type="ARBA" id="ARBA00022723"/>
    </source>
</evidence>
<dbReference type="OrthoDB" id="1121111at2"/>
<keyword evidence="2" id="KW-0863">Zinc-finger</keyword>
<evidence type="ECO:0000256" key="2">
    <source>
        <dbReference type="ARBA" id="ARBA00022771"/>
    </source>
</evidence>
<dbReference type="InterPro" id="IPR000962">
    <property type="entry name" value="Znf_DskA_TraR"/>
</dbReference>
<evidence type="ECO:0000313" key="6">
    <source>
        <dbReference type="EMBL" id="EKF59787.1"/>
    </source>
</evidence>
<dbReference type="PATRIC" id="fig|1156935.5.peg.2270"/>
<reference evidence="6 7" key="1">
    <citation type="journal article" date="2012" name="J. Bacteriol.">
        <title>Draft Genome Sequence of Agrobacterium albertimagni Strain AOL15.</title>
        <authorList>
            <person name="Trimble W.L."/>
            <person name="Phung le T."/>
            <person name="Meyer F."/>
            <person name="Gilbert J.A."/>
            <person name="Silver S."/>
        </authorList>
    </citation>
    <scope>NUCLEOTIDE SEQUENCE [LARGE SCALE GENOMIC DNA]</scope>
    <source>
        <strain evidence="6 7">AOL15</strain>
    </source>
</reference>
<feature type="zinc finger region" description="dksA C4-type" evidence="4">
    <location>
        <begin position="89"/>
        <end position="113"/>
    </location>
</feature>
<dbReference type="eggNOG" id="COG1734">
    <property type="taxonomic scope" value="Bacteria"/>
</dbReference>
<dbReference type="GO" id="GO:0008270">
    <property type="term" value="F:zinc ion binding"/>
    <property type="evidence" value="ECO:0007669"/>
    <property type="project" value="UniProtKB-KW"/>
</dbReference>
<dbReference type="Proteomes" id="UP000007123">
    <property type="component" value="Unassembled WGS sequence"/>
</dbReference>
<dbReference type="EMBL" id="ALJF01000008">
    <property type="protein sequence ID" value="EKF59787.1"/>
    <property type="molecule type" value="Genomic_DNA"/>
</dbReference>
<keyword evidence="1" id="KW-0479">Metal-binding</keyword>
<dbReference type="Pfam" id="PF01258">
    <property type="entry name" value="zf-dskA_traR"/>
    <property type="match status" value="1"/>
</dbReference>
<dbReference type="STRING" id="1156935.QWE_11202"/>
<protein>
    <recommendedName>
        <fullName evidence="5">Zinc finger DksA/TraR C4-type domain-containing protein</fullName>
    </recommendedName>
</protein>
<accession>K2QWU6</accession>
<evidence type="ECO:0000313" key="7">
    <source>
        <dbReference type="Proteomes" id="UP000007123"/>
    </source>
</evidence>
<organism evidence="6 7">
    <name type="scientific">Agrobacterium albertimagni AOL15</name>
    <dbReference type="NCBI Taxonomy" id="1156935"/>
    <lineage>
        <taxon>Bacteria</taxon>
        <taxon>Pseudomonadati</taxon>
        <taxon>Pseudomonadota</taxon>
        <taxon>Alphaproteobacteria</taxon>
        <taxon>Hyphomicrobiales</taxon>
        <taxon>Rhizobiaceae</taxon>
        <taxon>Rhizobium/Agrobacterium group</taxon>
        <taxon>Agrobacterium</taxon>
    </lineage>
</organism>
<sequence length="115" mass="13275">MKTIEDPEIVALFKNSLERELIETIRLIDESREYRAPVELDQQSVGRLSRMDAMQQQAMAQDINRRRQHRKIAIDRALNRIRDGEFGYCAGCGEPIAVKRLEIDPTFEACVRCAP</sequence>
<evidence type="ECO:0000256" key="4">
    <source>
        <dbReference type="PROSITE-ProRule" id="PRU00510"/>
    </source>
</evidence>
<dbReference type="RefSeq" id="WP_006726231.1">
    <property type="nucleotide sequence ID" value="NZ_ALJF01000008.1"/>
</dbReference>
<dbReference type="PANTHER" id="PTHR33823">
    <property type="entry name" value="RNA POLYMERASE-BINDING TRANSCRIPTION FACTOR DKSA-RELATED"/>
    <property type="match status" value="1"/>
</dbReference>
<evidence type="ECO:0000259" key="5">
    <source>
        <dbReference type="Pfam" id="PF01258"/>
    </source>
</evidence>
<name>K2QWU6_9HYPH</name>
<evidence type="ECO:0000256" key="3">
    <source>
        <dbReference type="ARBA" id="ARBA00022833"/>
    </source>
</evidence>
<gene>
    <name evidence="6" type="ORF">QWE_11202</name>
</gene>
<dbReference type="PANTHER" id="PTHR33823:SF4">
    <property type="entry name" value="GENERAL STRESS PROTEIN 16O"/>
    <property type="match status" value="1"/>
</dbReference>
<feature type="domain" description="Zinc finger DksA/TraR C4-type" evidence="5">
    <location>
        <begin position="84"/>
        <end position="114"/>
    </location>
</feature>
<comment type="caution">
    <text evidence="6">The sequence shown here is derived from an EMBL/GenBank/DDBJ whole genome shotgun (WGS) entry which is preliminary data.</text>
</comment>
<keyword evidence="7" id="KW-1185">Reference proteome</keyword>